<feature type="transmembrane region" description="Helical" evidence="1">
    <location>
        <begin position="12"/>
        <end position="34"/>
    </location>
</feature>
<keyword evidence="1" id="KW-0812">Transmembrane</keyword>
<dbReference type="EMBL" id="QROV01000003">
    <property type="protein sequence ID" value="RHL63603.1"/>
    <property type="molecule type" value="Genomic_DNA"/>
</dbReference>
<evidence type="ECO:0008006" key="4">
    <source>
        <dbReference type="Google" id="ProtNLM"/>
    </source>
</evidence>
<evidence type="ECO:0000313" key="2">
    <source>
        <dbReference type="EMBL" id="RHL63603.1"/>
    </source>
</evidence>
<proteinExistence type="predicted"/>
<evidence type="ECO:0000256" key="1">
    <source>
        <dbReference type="SAM" id="Phobius"/>
    </source>
</evidence>
<dbReference type="AlphaFoldDB" id="A0A415M586"/>
<keyword evidence="1" id="KW-0472">Membrane</keyword>
<feature type="transmembrane region" description="Helical" evidence="1">
    <location>
        <begin position="71"/>
        <end position="89"/>
    </location>
</feature>
<gene>
    <name evidence="2" type="ORF">DW011_03085</name>
</gene>
<protein>
    <recommendedName>
        <fullName evidence="4">Transmembrane protein</fullName>
    </recommendedName>
</protein>
<comment type="caution">
    <text evidence="2">The sequence shown here is derived from an EMBL/GenBank/DDBJ whole genome shotgun (WGS) entry which is preliminary data.</text>
</comment>
<organism evidence="2 3">
    <name type="scientific">Bacteroides thetaiotaomicron</name>
    <dbReference type="NCBI Taxonomy" id="818"/>
    <lineage>
        <taxon>Bacteria</taxon>
        <taxon>Pseudomonadati</taxon>
        <taxon>Bacteroidota</taxon>
        <taxon>Bacteroidia</taxon>
        <taxon>Bacteroidales</taxon>
        <taxon>Bacteroidaceae</taxon>
        <taxon>Bacteroides</taxon>
    </lineage>
</organism>
<reference evidence="2 3" key="1">
    <citation type="submission" date="2018-08" db="EMBL/GenBank/DDBJ databases">
        <title>A genome reference for cultivated species of the human gut microbiota.</title>
        <authorList>
            <person name="Zou Y."/>
            <person name="Xue W."/>
            <person name="Luo G."/>
        </authorList>
    </citation>
    <scope>NUCLEOTIDE SEQUENCE [LARGE SCALE GENOMIC DNA]</scope>
    <source>
        <strain evidence="2 3">AF37-12</strain>
    </source>
</reference>
<name>A0A415M586_BACT4</name>
<keyword evidence="1" id="KW-1133">Transmembrane helix</keyword>
<feature type="transmembrane region" description="Helical" evidence="1">
    <location>
        <begin position="40"/>
        <end position="59"/>
    </location>
</feature>
<sequence>MIVKKEWMINMGIKYTVYICICILFIFLSLIDTIYPLNRILLEIVYLLTWGTLLILELKKMFVAKKRDEKSEGYFPVVIILFIMISYIIDMLK</sequence>
<dbReference type="Proteomes" id="UP000283616">
    <property type="component" value="Unassembled WGS sequence"/>
</dbReference>
<accession>A0A415M586</accession>
<evidence type="ECO:0000313" key="3">
    <source>
        <dbReference type="Proteomes" id="UP000283616"/>
    </source>
</evidence>